<dbReference type="eggNOG" id="COG0559">
    <property type="taxonomic scope" value="Bacteria"/>
</dbReference>
<dbReference type="GO" id="GO:0005886">
    <property type="term" value="C:plasma membrane"/>
    <property type="evidence" value="ECO:0007669"/>
    <property type="project" value="UniProtKB-SubCell"/>
</dbReference>
<comment type="similarity">
    <text evidence="8">Belongs to the binding-protein-dependent transport system permease family. LivHM subfamily.</text>
</comment>
<evidence type="ECO:0000256" key="6">
    <source>
        <dbReference type="ARBA" id="ARBA00022989"/>
    </source>
</evidence>
<feature type="transmembrane region" description="Helical" evidence="9">
    <location>
        <begin position="37"/>
        <end position="55"/>
    </location>
</feature>
<feature type="transmembrane region" description="Helical" evidence="9">
    <location>
        <begin position="12"/>
        <end position="31"/>
    </location>
</feature>
<dbReference type="PANTHER" id="PTHR11795">
    <property type="entry name" value="BRANCHED-CHAIN AMINO ACID TRANSPORT SYSTEM PERMEASE PROTEIN LIVH"/>
    <property type="match status" value="1"/>
</dbReference>
<evidence type="ECO:0000256" key="7">
    <source>
        <dbReference type="ARBA" id="ARBA00023136"/>
    </source>
</evidence>
<dbReference type="KEGG" id="sfu:Sfum_2141"/>
<dbReference type="STRING" id="335543.Sfum_2141"/>
<keyword evidence="4 9" id="KW-0812">Transmembrane</keyword>
<evidence type="ECO:0000313" key="10">
    <source>
        <dbReference type="EMBL" id="ABK17823.1"/>
    </source>
</evidence>
<proteinExistence type="inferred from homology"/>
<dbReference type="InterPro" id="IPR001851">
    <property type="entry name" value="ABC_transp_permease"/>
</dbReference>
<dbReference type="PANTHER" id="PTHR11795:SF445">
    <property type="entry name" value="AMINO ACID ABC TRANSPORTER PERMEASE PROTEIN"/>
    <property type="match status" value="1"/>
</dbReference>
<dbReference type="CDD" id="cd06582">
    <property type="entry name" value="TM_PBP1_LivH_like"/>
    <property type="match status" value="1"/>
</dbReference>
<reference evidence="10 11" key="1">
    <citation type="submission" date="2006-10" db="EMBL/GenBank/DDBJ databases">
        <title>Complete sequence of Syntrophobacter fumaroxidans MPOB.</title>
        <authorList>
            <consortium name="US DOE Joint Genome Institute"/>
            <person name="Copeland A."/>
            <person name="Lucas S."/>
            <person name="Lapidus A."/>
            <person name="Barry K."/>
            <person name="Detter J.C."/>
            <person name="Glavina del Rio T."/>
            <person name="Hammon N."/>
            <person name="Israni S."/>
            <person name="Pitluck S."/>
            <person name="Goltsman E.G."/>
            <person name="Martinez M."/>
            <person name="Schmutz J."/>
            <person name="Larimer F."/>
            <person name="Land M."/>
            <person name="Hauser L."/>
            <person name="Kyrpides N."/>
            <person name="Kim E."/>
            <person name="Boone D.R."/>
            <person name="Brockman F."/>
            <person name="Culley D."/>
            <person name="Ferry J."/>
            <person name="Gunsalus R."/>
            <person name="McInerney M.J."/>
            <person name="Morrison M."/>
            <person name="Plugge C."/>
            <person name="Rohlin L."/>
            <person name="Scholten J."/>
            <person name="Sieber J."/>
            <person name="Stams A.J.M."/>
            <person name="Worm P."/>
            <person name="Henstra A.M."/>
            <person name="Richardson P."/>
        </authorList>
    </citation>
    <scope>NUCLEOTIDE SEQUENCE [LARGE SCALE GENOMIC DNA]</scope>
    <source>
        <strain evidence="11">DSM 10017 / MPOB</strain>
    </source>
</reference>
<keyword evidence="5" id="KW-0029">Amino-acid transport</keyword>
<protein>
    <submittedName>
        <fullName evidence="10">Inner-membrane translocator</fullName>
    </submittedName>
</protein>
<dbReference type="InterPro" id="IPR052157">
    <property type="entry name" value="BCAA_transport_permease"/>
</dbReference>
<evidence type="ECO:0000256" key="9">
    <source>
        <dbReference type="SAM" id="Phobius"/>
    </source>
</evidence>
<keyword evidence="6 9" id="KW-1133">Transmembrane helix</keyword>
<feature type="transmembrane region" description="Helical" evidence="9">
    <location>
        <begin position="188"/>
        <end position="211"/>
    </location>
</feature>
<evidence type="ECO:0000313" key="11">
    <source>
        <dbReference type="Proteomes" id="UP000001784"/>
    </source>
</evidence>
<accession>A0LK71</accession>
<evidence type="ECO:0000256" key="8">
    <source>
        <dbReference type="ARBA" id="ARBA00037998"/>
    </source>
</evidence>
<feature type="transmembrane region" description="Helical" evidence="9">
    <location>
        <begin position="223"/>
        <end position="250"/>
    </location>
</feature>
<evidence type="ECO:0000256" key="5">
    <source>
        <dbReference type="ARBA" id="ARBA00022970"/>
    </source>
</evidence>
<comment type="subcellular location">
    <subcellularLocation>
        <location evidence="1">Cell membrane</location>
        <topology evidence="1">Multi-pass membrane protein</topology>
    </subcellularLocation>
</comment>
<dbReference type="EMBL" id="CP000478">
    <property type="protein sequence ID" value="ABK17823.1"/>
    <property type="molecule type" value="Genomic_DNA"/>
</dbReference>
<keyword evidence="11" id="KW-1185">Reference proteome</keyword>
<keyword evidence="7 9" id="KW-0472">Membrane</keyword>
<evidence type="ECO:0000256" key="2">
    <source>
        <dbReference type="ARBA" id="ARBA00022448"/>
    </source>
</evidence>
<evidence type="ECO:0000256" key="1">
    <source>
        <dbReference type="ARBA" id="ARBA00004651"/>
    </source>
</evidence>
<dbReference type="AlphaFoldDB" id="A0LK71"/>
<feature type="transmembrane region" description="Helical" evidence="9">
    <location>
        <begin position="136"/>
        <end position="159"/>
    </location>
</feature>
<keyword evidence="2" id="KW-0813">Transport</keyword>
<dbReference type="RefSeq" id="WP_011698992.1">
    <property type="nucleotide sequence ID" value="NC_008554.1"/>
</dbReference>
<dbReference type="GO" id="GO:0006865">
    <property type="term" value="P:amino acid transport"/>
    <property type="evidence" value="ECO:0007669"/>
    <property type="project" value="UniProtKB-KW"/>
</dbReference>
<feature type="transmembrane region" description="Helical" evidence="9">
    <location>
        <begin position="92"/>
        <end position="115"/>
    </location>
</feature>
<feature type="transmembrane region" description="Helical" evidence="9">
    <location>
        <begin position="256"/>
        <end position="277"/>
    </location>
</feature>
<name>A0LK71_SYNFM</name>
<dbReference type="InParanoid" id="A0LK71"/>
<organism evidence="10 11">
    <name type="scientific">Syntrophobacter fumaroxidans (strain DSM 10017 / MPOB)</name>
    <dbReference type="NCBI Taxonomy" id="335543"/>
    <lineage>
        <taxon>Bacteria</taxon>
        <taxon>Pseudomonadati</taxon>
        <taxon>Thermodesulfobacteriota</taxon>
        <taxon>Syntrophobacteria</taxon>
        <taxon>Syntrophobacterales</taxon>
        <taxon>Syntrophobacteraceae</taxon>
        <taxon>Syntrophobacter</taxon>
    </lineage>
</organism>
<gene>
    <name evidence="10" type="ordered locus">Sfum_2141</name>
</gene>
<dbReference type="GO" id="GO:0022857">
    <property type="term" value="F:transmembrane transporter activity"/>
    <property type="evidence" value="ECO:0007669"/>
    <property type="project" value="InterPro"/>
</dbReference>
<keyword evidence="3" id="KW-1003">Cell membrane</keyword>
<dbReference type="HOGENOM" id="CLU_039929_3_0_7"/>
<evidence type="ECO:0000256" key="3">
    <source>
        <dbReference type="ARBA" id="ARBA00022475"/>
    </source>
</evidence>
<sequence length="292" mass="31400">MDMLFQTIINGLLLGGLYATATIGFSMVWGVMGVINLAHGAFIMIGAYVGYWAFAHFGLDPFLTIPLSMAVLFVIGYLLQELLLNRVMRTSLLLSLILTFGLDMFFINVVILLFSSDFHSVNTSYTGSSLKVGTAFIPYVRLLTFTFALILAGGFYLFLRRTRAGHAILATALDKETARLMAINPSRVYSLTFGAGAALAGAAGSLASMLFPISPIMGREFIGAVFVITVLGGIGSVEGCVLAGLLYGLIQALASLVLGVSYQNIVAFIIFLLILVLRPQGLFGKRFYGEIS</sequence>
<feature type="transmembrane region" description="Helical" evidence="9">
    <location>
        <begin position="62"/>
        <end position="80"/>
    </location>
</feature>
<evidence type="ECO:0000256" key="4">
    <source>
        <dbReference type="ARBA" id="ARBA00022692"/>
    </source>
</evidence>
<dbReference type="Proteomes" id="UP000001784">
    <property type="component" value="Chromosome"/>
</dbReference>
<dbReference type="Pfam" id="PF02653">
    <property type="entry name" value="BPD_transp_2"/>
    <property type="match status" value="1"/>
</dbReference>